<comment type="subcellular location">
    <subcellularLocation>
        <location evidence="1">Secreted</location>
    </subcellularLocation>
</comment>
<keyword evidence="2" id="KW-0964">Secreted</keyword>
<dbReference type="GeneTree" id="ENSGT00730000111648"/>
<protein>
    <recommendedName>
        <fullName evidence="4">UPAR/Ly6 domain-containing protein</fullName>
    </recommendedName>
</protein>
<dbReference type="SUPFAM" id="SSF57302">
    <property type="entry name" value="Snake toxin-like"/>
    <property type="match status" value="1"/>
</dbReference>
<keyword evidence="6" id="KW-1185">Reference proteome</keyword>
<dbReference type="PANTHER" id="PTHR20914">
    <property type="entry name" value="LY6/PLAUR DOMAIN-CONTAINING PROTEIN 8"/>
    <property type="match status" value="1"/>
</dbReference>
<dbReference type="GO" id="GO:0005576">
    <property type="term" value="C:extracellular region"/>
    <property type="evidence" value="ECO:0007669"/>
    <property type="project" value="UniProtKB-SubCell"/>
</dbReference>
<evidence type="ECO:0000313" key="5">
    <source>
        <dbReference type="Ensembl" id="ENSPEMP00000028145.2"/>
    </source>
</evidence>
<dbReference type="InterPro" id="IPR016054">
    <property type="entry name" value="LY6_UPA_recep-like"/>
</dbReference>
<dbReference type="AlphaFoldDB" id="A0A8C8UCX7"/>
<evidence type="ECO:0000256" key="1">
    <source>
        <dbReference type="ARBA" id="ARBA00004613"/>
    </source>
</evidence>
<dbReference type="Ensembl" id="ENSPEMT00000032564.2">
    <property type="protein sequence ID" value="ENSPEMP00000028145.2"/>
    <property type="gene ID" value="ENSPEMG00000023757.2"/>
</dbReference>
<name>A0A8C8UCX7_PERMB</name>
<feature type="domain" description="UPAR/Ly6" evidence="4">
    <location>
        <begin position="62"/>
        <end position="96"/>
    </location>
</feature>
<sequence length="153" mass="16267">FSAATLTDLVLKQKGCYPDTCSALTFSATLGDQRRFIYENKCCTTDKCNLEDITPSSSSEPNGVECTACYNEKEKSCSSVTTLKCTGNEKKCIEVTGLGMSISSNIFMLYGKVSISPVPTSTVPTSTVSNNGNPALKSISSAPIILLLLKALL</sequence>
<reference evidence="5" key="2">
    <citation type="submission" date="2025-08" db="UniProtKB">
        <authorList>
            <consortium name="Ensembl"/>
        </authorList>
    </citation>
    <scope>IDENTIFICATION</scope>
</reference>
<dbReference type="InterPro" id="IPR050918">
    <property type="entry name" value="CNF-like_PLA2_Inhibitor"/>
</dbReference>
<dbReference type="PANTHER" id="PTHR20914:SF6">
    <property type="entry name" value="EP1"/>
    <property type="match status" value="1"/>
</dbReference>
<accession>A0A8C8UCX7</accession>
<evidence type="ECO:0000256" key="2">
    <source>
        <dbReference type="ARBA" id="ARBA00022525"/>
    </source>
</evidence>
<organism evidence="5 6">
    <name type="scientific">Peromyscus maniculatus bairdii</name>
    <name type="common">Prairie deer mouse</name>
    <dbReference type="NCBI Taxonomy" id="230844"/>
    <lineage>
        <taxon>Eukaryota</taxon>
        <taxon>Metazoa</taxon>
        <taxon>Chordata</taxon>
        <taxon>Craniata</taxon>
        <taxon>Vertebrata</taxon>
        <taxon>Euteleostomi</taxon>
        <taxon>Mammalia</taxon>
        <taxon>Eutheria</taxon>
        <taxon>Euarchontoglires</taxon>
        <taxon>Glires</taxon>
        <taxon>Rodentia</taxon>
        <taxon>Myomorpha</taxon>
        <taxon>Muroidea</taxon>
        <taxon>Cricetidae</taxon>
        <taxon>Neotominae</taxon>
        <taxon>Peromyscus</taxon>
    </lineage>
</organism>
<feature type="domain" description="UPAR/Ly6" evidence="4">
    <location>
        <begin position="8"/>
        <end position="49"/>
    </location>
</feature>
<dbReference type="InterPro" id="IPR045860">
    <property type="entry name" value="Snake_toxin-like_sf"/>
</dbReference>
<evidence type="ECO:0000256" key="3">
    <source>
        <dbReference type="ARBA" id="ARBA00022729"/>
    </source>
</evidence>
<dbReference type="Pfam" id="PF00021">
    <property type="entry name" value="UPAR_LY6"/>
    <property type="match status" value="2"/>
</dbReference>
<keyword evidence="3" id="KW-0732">Signal</keyword>
<evidence type="ECO:0000313" key="6">
    <source>
        <dbReference type="Proteomes" id="UP000694547"/>
    </source>
</evidence>
<proteinExistence type="predicted"/>
<reference evidence="5 6" key="1">
    <citation type="submission" date="2018-10" db="EMBL/GenBank/DDBJ databases">
        <title>Improved assembly of the deer mouse Peromyscus maniculatus genome.</title>
        <authorList>
            <person name="Lassance J.-M."/>
            <person name="Hoekstra H.E."/>
        </authorList>
    </citation>
    <scope>NUCLEOTIDE SEQUENCE [LARGE SCALE GENOMIC DNA]</scope>
</reference>
<dbReference type="Proteomes" id="UP000694547">
    <property type="component" value="Chromosome 8"/>
</dbReference>
<dbReference type="Gene3D" id="2.10.60.10">
    <property type="entry name" value="CD59"/>
    <property type="match status" value="1"/>
</dbReference>
<reference evidence="5" key="3">
    <citation type="submission" date="2025-09" db="UniProtKB">
        <authorList>
            <consortium name="Ensembl"/>
        </authorList>
    </citation>
    <scope>IDENTIFICATION</scope>
</reference>
<evidence type="ECO:0000259" key="4">
    <source>
        <dbReference type="Pfam" id="PF00021"/>
    </source>
</evidence>